<keyword evidence="2 4" id="KW-0863">Zinc-finger</keyword>
<dbReference type="OrthoDB" id="3169036at2759"/>
<dbReference type="Gene3D" id="1.10.8.10">
    <property type="entry name" value="DNA helicase RuvA subunit, C-terminal domain"/>
    <property type="match status" value="1"/>
</dbReference>
<dbReference type="Proteomes" id="UP001152320">
    <property type="component" value="Chromosome 15"/>
</dbReference>
<dbReference type="AlphaFoldDB" id="A0A9Q1GZW9"/>
<dbReference type="Pfam" id="PF01753">
    <property type="entry name" value="zf-MYND"/>
    <property type="match status" value="1"/>
</dbReference>
<evidence type="ECO:0000259" key="5">
    <source>
        <dbReference type="PROSITE" id="PS50865"/>
    </source>
</evidence>
<keyword evidence="1" id="KW-0479">Metal-binding</keyword>
<feature type="domain" description="MYND-type" evidence="5">
    <location>
        <begin position="15"/>
        <end position="53"/>
    </location>
</feature>
<dbReference type="GO" id="GO:0032259">
    <property type="term" value="P:methylation"/>
    <property type="evidence" value="ECO:0007669"/>
    <property type="project" value="UniProtKB-KW"/>
</dbReference>
<comment type="caution">
    <text evidence="6">The sequence shown here is derived from an EMBL/GenBank/DDBJ whole genome shotgun (WGS) entry which is preliminary data.</text>
</comment>
<dbReference type="EMBL" id="JAIZAY010000015">
    <property type="protein sequence ID" value="KAJ8028423.1"/>
    <property type="molecule type" value="Genomic_DNA"/>
</dbReference>
<dbReference type="CDD" id="cd14278">
    <property type="entry name" value="UBA_NAC_like"/>
    <property type="match status" value="1"/>
</dbReference>
<dbReference type="GO" id="GO:0008168">
    <property type="term" value="F:methyltransferase activity"/>
    <property type="evidence" value="ECO:0007669"/>
    <property type="project" value="UniProtKB-KW"/>
</dbReference>
<proteinExistence type="predicted"/>
<reference evidence="6" key="1">
    <citation type="submission" date="2021-10" db="EMBL/GenBank/DDBJ databases">
        <title>Tropical sea cucumber genome reveals ecological adaptation and Cuvierian tubules defense mechanism.</title>
        <authorList>
            <person name="Chen T."/>
        </authorList>
    </citation>
    <scope>NUCLEOTIDE SEQUENCE</scope>
    <source>
        <strain evidence="6">Nanhai2018</strain>
        <tissue evidence="6">Muscle</tissue>
    </source>
</reference>
<dbReference type="Gene3D" id="3.10.20.90">
    <property type="entry name" value="Phosphatidylinositol 3-kinase Catalytic Subunit, Chain A, domain 1"/>
    <property type="match status" value="1"/>
</dbReference>
<evidence type="ECO:0000313" key="7">
    <source>
        <dbReference type="Proteomes" id="UP001152320"/>
    </source>
</evidence>
<dbReference type="InterPro" id="IPR002893">
    <property type="entry name" value="Znf_MYND"/>
</dbReference>
<protein>
    <submittedName>
        <fullName evidence="6">N-lysine methyltransferase SMYD2</fullName>
    </submittedName>
</protein>
<keyword evidence="3" id="KW-0862">Zinc</keyword>
<dbReference type="SUPFAM" id="SSF54236">
    <property type="entry name" value="Ubiquitin-like"/>
    <property type="match status" value="1"/>
</dbReference>
<accession>A0A9Q1GZW9</accession>
<gene>
    <name evidence="6" type="ORF">HOLleu_30643</name>
</gene>
<organism evidence="6 7">
    <name type="scientific">Holothuria leucospilota</name>
    <name type="common">Black long sea cucumber</name>
    <name type="synonym">Mertensiothuria leucospilota</name>
    <dbReference type="NCBI Taxonomy" id="206669"/>
    <lineage>
        <taxon>Eukaryota</taxon>
        <taxon>Metazoa</taxon>
        <taxon>Echinodermata</taxon>
        <taxon>Eleutherozoa</taxon>
        <taxon>Echinozoa</taxon>
        <taxon>Holothuroidea</taxon>
        <taxon>Aspidochirotacea</taxon>
        <taxon>Aspidochirotida</taxon>
        <taxon>Holothuriidae</taxon>
        <taxon>Holothuria</taxon>
    </lineage>
</organism>
<dbReference type="InterPro" id="IPR029071">
    <property type="entry name" value="Ubiquitin-like_domsf"/>
</dbReference>
<dbReference type="Gene3D" id="6.10.140.2220">
    <property type="match status" value="1"/>
</dbReference>
<keyword evidence="7" id="KW-1185">Reference proteome</keyword>
<dbReference type="PROSITE" id="PS50865">
    <property type="entry name" value="ZF_MYND_2"/>
    <property type="match status" value="1"/>
</dbReference>
<evidence type="ECO:0000256" key="2">
    <source>
        <dbReference type="ARBA" id="ARBA00022771"/>
    </source>
</evidence>
<dbReference type="GO" id="GO:0008270">
    <property type="term" value="F:zinc ion binding"/>
    <property type="evidence" value="ECO:0007669"/>
    <property type="project" value="UniProtKB-KW"/>
</dbReference>
<dbReference type="SUPFAM" id="SSF144232">
    <property type="entry name" value="HIT/MYND zinc finger-like"/>
    <property type="match status" value="1"/>
</dbReference>
<keyword evidence="6" id="KW-0808">Transferase</keyword>
<evidence type="ECO:0000256" key="4">
    <source>
        <dbReference type="PROSITE-ProRule" id="PRU00134"/>
    </source>
</evidence>
<sequence>MDHYVRGNTFPSLCCKICSQRMRVAKRCSRCKQSFYCSRDCQVKDWTKHRLECYPVDNANKPDDEKGKADDAERYLSDTCDVSLGANVDLDDSERKSKETLSDLEVTPNEFVRITVMSNKTKHKLTVNVSSQGNVLWEEISRKIRVPADKLKLIHKGRKINKDNILEVVKERAVFQAVGVEALSEEGLNSESVSYIMGQMNVDRNSAITALRLKGDVIDAILYLGNK</sequence>
<evidence type="ECO:0000313" key="6">
    <source>
        <dbReference type="EMBL" id="KAJ8028423.1"/>
    </source>
</evidence>
<name>A0A9Q1GZW9_HOLLE</name>
<evidence type="ECO:0000256" key="1">
    <source>
        <dbReference type="ARBA" id="ARBA00022723"/>
    </source>
</evidence>
<keyword evidence="6" id="KW-0489">Methyltransferase</keyword>
<evidence type="ECO:0000256" key="3">
    <source>
        <dbReference type="ARBA" id="ARBA00022833"/>
    </source>
</evidence>